<dbReference type="AlphaFoldDB" id="A0A6J4JEH2"/>
<proteinExistence type="predicted"/>
<feature type="compositionally biased region" description="Basic residues" evidence="1">
    <location>
        <begin position="63"/>
        <end position="95"/>
    </location>
</feature>
<evidence type="ECO:0000313" key="2">
    <source>
        <dbReference type="EMBL" id="CAA9276089.1"/>
    </source>
</evidence>
<feature type="region of interest" description="Disordered" evidence="1">
    <location>
        <begin position="1"/>
        <end position="120"/>
    </location>
</feature>
<feature type="compositionally biased region" description="Basic residues" evidence="1">
    <location>
        <begin position="37"/>
        <end position="46"/>
    </location>
</feature>
<sequence length="134" mass="14179">GPSGGRAGSVRQWGHAPRPRRDAPPPDPDRAVAARRPPGRRLRRCRGAPGAGRARDGVARLPVRLRHDRPARARGRARVVARRHPPGRGCRRRRGGRSDRLGAVVRRTGPAHGPGGPLPGRAVALPGVPAGALL</sequence>
<feature type="non-terminal residue" evidence="2">
    <location>
        <position position="134"/>
    </location>
</feature>
<feature type="compositionally biased region" description="Basic and acidic residues" evidence="1">
    <location>
        <begin position="19"/>
        <end position="32"/>
    </location>
</feature>
<feature type="non-terminal residue" evidence="2">
    <location>
        <position position="1"/>
    </location>
</feature>
<gene>
    <name evidence="2" type="ORF">AVDCRST_MAG57-3442</name>
</gene>
<protein>
    <submittedName>
        <fullName evidence="2">Uncharacterized protein</fullName>
    </submittedName>
</protein>
<evidence type="ECO:0000256" key="1">
    <source>
        <dbReference type="SAM" id="MobiDB-lite"/>
    </source>
</evidence>
<reference evidence="2" key="1">
    <citation type="submission" date="2020-02" db="EMBL/GenBank/DDBJ databases">
        <authorList>
            <person name="Meier V. D."/>
        </authorList>
    </citation>
    <scope>NUCLEOTIDE SEQUENCE</scope>
    <source>
        <strain evidence="2">AVDCRST_MAG57</strain>
    </source>
</reference>
<dbReference type="EMBL" id="CADCTI010000281">
    <property type="protein sequence ID" value="CAA9276089.1"/>
    <property type="molecule type" value="Genomic_DNA"/>
</dbReference>
<organism evidence="2">
    <name type="scientific">uncultured Blastococcus sp</name>
    <dbReference type="NCBI Taxonomy" id="217144"/>
    <lineage>
        <taxon>Bacteria</taxon>
        <taxon>Bacillati</taxon>
        <taxon>Actinomycetota</taxon>
        <taxon>Actinomycetes</taxon>
        <taxon>Geodermatophilales</taxon>
        <taxon>Geodermatophilaceae</taxon>
        <taxon>Blastococcus</taxon>
        <taxon>environmental samples</taxon>
    </lineage>
</organism>
<accession>A0A6J4JEH2</accession>
<name>A0A6J4JEH2_9ACTN</name>